<dbReference type="Gene3D" id="2.70.98.50">
    <property type="entry name" value="putative glycoside hydrolase family protein from bacillus halodurans"/>
    <property type="match status" value="1"/>
</dbReference>
<feature type="signal peptide" evidence="1">
    <location>
        <begin position="1"/>
        <end position="18"/>
    </location>
</feature>
<dbReference type="InterPro" id="IPR016518">
    <property type="entry name" value="Alpha-L-fucosidase"/>
</dbReference>
<dbReference type="InterPro" id="IPR049053">
    <property type="entry name" value="AFCA-like_C"/>
</dbReference>
<feature type="domain" description="Glycosyl hydrolase family 95 N-terminal" evidence="2">
    <location>
        <begin position="98"/>
        <end position="252"/>
    </location>
</feature>
<gene>
    <name evidence="5" type="ORF">H8S77_16185</name>
</gene>
<dbReference type="Pfam" id="PF22124">
    <property type="entry name" value="Glyco_hydro_95_cat"/>
    <property type="match status" value="1"/>
</dbReference>
<keyword evidence="1" id="KW-0732">Signal</keyword>
<dbReference type="Pfam" id="PF14498">
    <property type="entry name" value="Glyco_hyd_65N_2"/>
    <property type="match status" value="2"/>
</dbReference>
<feature type="domain" description="Glycosyl hydrolase family 95 N-terminal" evidence="2">
    <location>
        <begin position="27"/>
        <end position="86"/>
    </location>
</feature>
<evidence type="ECO:0000259" key="3">
    <source>
        <dbReference type="Pfam" id="PF21307"/>
    </source>
</evidence>
<evidence type="ECO:0000259" key="4">
    <source>
        <dbReference type="Pfam" id="PF22124"/>
    </source>
</evidence>
<comment type="caution">
    <text evidence="5">The sequence shown here is derived from an EMBL/GenBank/DDBJ whole genome shotgun (WGS) entry which is preliminary data.</text>
</comment>
<dbReference type="InterPro" id="IPR054363">
    <property type="entry name" value="GH95_cat"/>
</dbReference>
<name>A0ABR7E3U5_9BACT</name>
<dbReference type="PANTHER" id="PTHR31084:SF19">
    <property type="entry name" value="GLYCOSYL HYDROLASE FAMILY 95 N-TERMINAL DOMAIN-CONTAINING PROTEIN"/>
    <property type="match status" value="1"/>
</dbReference>
<accession>A0ABR7E3U5</accession>
<evidence type="ECO:0000256" key="1">
    <source>
        <dbReference type="SAM" id="SignalP"/>
    </source>
</evidence>
<dbReference type="InterPro" id="IPR012341">
    <property type="entry name" value="6hp_glycosidase-like_sf"/>
</dbReference>
<dbReference type="Proteomes" id="UP000644010">
    <property type="component" value="Unassembled WGS sequence"/>
</dbReference>
<keyword evidence="6" id="KW-1185">Reference proteome</keyword>
<feature type="domain" description="Glycosyl hydrolase family 95 catalytic" evidence="4">
    <location>
        <begin position="288"/>
        <end position="692"/>
    </location>
</feature>
<organism evidence="5 6">
    <name type="scientific">Parabacteroides segnis</name>
    <dbReference type="NCBI Taxonomy" id="2763058"/>
    <lineage>
        <taxon>Bacteria</taxon>
        <taxon>Pseudomonadati</taxon>
        <taxon>Bacteroidota</taxon>
        <taxon>Bacteroidia</taxon>
        <taxon>Bacteroidales</taxon>
        <taxon>Tannerellaceae</taxon>
        <taxon>Parabacteroides</taxon>
    </lineage>
</organism>
<dbReference type="Pfam" id="PF21307">
    <property type="entry name" value="Glyco_hydro_95_C"/>
    <property type="match status" value="1"/>
</dbReference>
<dbReference type="PANTHER" id="PTHR31084">
    <property type="entry name" value="ALPHA-L-FUCOSIDASE 2"/>
    <property type="match status" value="1"/>
</dbReference>
<dbReference type="RefSeq" id="WP_186960300.1">
    <property type="nucleotide sequence ID" value="NZ_JACOOI010000018.1"/>
</dbReference>
<evidence type="ECO:0000259" key="2">
    <source>
        <dbReference type="Pfam" id="PF14498"/>
    </source>
</evidence>
<reference evidence="5 6" key="1">
    <citation type="submission" date="2020-08" db="EMBL/GenBank/DDBJ databases">
        <title>Genome public.</title>
        <authorList>
            <person name="Liu C."/>
            <person name="Sun Q."/>
        </authorList>
    </citation>
    <scope>NUCLEOTIDE SEQUENCE [LARGE SCALE GENOMIC DNA]</scope>
    <source>
        <strain evidence="5 6">BX2</strain>
    </source>
</reference>
<evidence type="ECO:0000313" key="5">
    <source>
        <dbReference type="EMBL" id="MBC5644417.1"/>
    </source>
</evidence>
<protein>
    <submittedName>
        <fullName evidence="5">Glycoside hydrolase family 95 protein</fullName>
    </submittedName>
</protein>
<keyword evidence="5" id="KW-0378">Hydrolase</keyword>
<dbReference type="InterPro" id="IPR027414">
    <property type="entry name" value="GH95_N_dom"/>
</dbReference>
<proteinExistence type="predicted"/>
<feature type="chain" id="PRO_5045400114" evidence="1">
    <location>
        <begin position="19"/>
        <end position="792"/>
    </location>
</feature>
<dbReference type="Gene3D" id="1.50.10.10">
    <property type="match status" value="1"/>
</dbReference>
<dbReference type="SUPFAM" id="SSF48208">
    <property type="entry name" value="Six-hairpin glycosidases"/>
    <property type="match status" value="1"/>
</dbReference>
<feature type="domain" description="Alpha fucosidase A-like C-terminal" evidence="3">
    <location>
        <begin position="694"/>
        <end position="790"/>
    </location>
</feature>
<sequence length="792" mass="90322">MKKNILFLLFILSSFCQAKELNKTYSLWYDRPAFNRGGNYSKIAAKGYPFDEDWERWSLPIGNGYMGANIFGRTDVERIQLSEKTIGNKGCYGAGGLTSFAEIYLDINHNHAKDYKRELRLNDAISTVSYSYEGVDFYREYFANYPDNVIAIKLKANVPGNISFRLRPILPYLHPENESKTGRTGTVKAEGDLITMEGNIQYFNLDHECQIKVVNYGGNIRAAQDIQGKQNTIVVNQADSAVIFIAAATSYQLNDSIFLLPPLEKFRGNEHPHRQVSERIKNATDKGYECLLKEHITDHQQFFNRVDVCLTEETPVIPTDQLLKNYKEGKRDPYLEELFFQYGRYLLIASSRAGALPPHLQGGWNQYEYAPWSGGYWHNINIQMNYWPAFNTNLAELFIPYVQYNEAFRKTATRYAVNYVKKNNPEALDPIDEENGWTIGTGATAFSISGAGGHSGPGTGGFTTKLFWDYYDFTRDLKILEEHSYPAILGMAKFLSKTLKPTPEGILLVDPSSSPEQRHNDKYYQTVGCTFDQGMVWENYKDLLEAAKVLNKKDPLLNLIKEQIGKLDPIKIGESGQLKEYREEKKYGEIGDPHHRHISHLCPLYPGTLINSSTPEWIEAARVSLDSRGDITNGWAMAHRLNSWARIKDGDRAYQLYQLLLSLKVTENLLGNNPPFTIEENFGATAGMAEMLLQSHEGYIEPLAALPATWENGSYRGLVARGNFEISVTWKNRNAVKFNILSRKGESCRIRYANIKQTKITDSNGKSIRYRVLEKDIIEFKTKPYNSYYIQF</sequence>
<dbReference type="GO" id="GO:0016787">
    <property type="term" value="F:hydrolase activity"/>
    <property type="evidence" value="ECO:0007669"/>
    <property type="project" value="UniProtKB-KW"/>
</dbReference>
<dbReference type="InterPro" id="IPR008928">
    <property type="entry name" value="6-hairpin_glycosidase_sf"/>
</dbReference>
<dbReference type="PIRSF" id="PIRSF007663">
    <property type="entry name" value="UCP007663"/>
    <property type="match status" value="1"/>
</dbReference>
<dbReference type="EMBL" id="JACOOI010000018">
    <property type="protein sequence ID" value="MBC5644417.1"/>
    <property type="molecule type" value="Genomic_DNA"/>
</dbReference>
<evidence type="ECO:0000313" key="6">
    <source>
        <dbReference type="Proteomes" id="UP000644010"/>
    </source>
</evidence>